<sequence length="710" mass="79320">MPPRRRSFSGFRGDRPCPNGLFYAEIHVGGVHLALGTFEHPEEAARAYDTVAWHLGRPRREMNFQETQSLAEAEFLAPAPALVTEEERRRHRALQRHILVAEADECGSKLKPLLVGRLLTLGYRQTVATQPPVRLEQLAPPFLDSILCLARFREITMSPDRAPHLHPGLLHPHPDSPRSMPPASTTPADTGSVPSSAETNGATCQQDDISHAAQYTTEELGFEKLPEDIVHHIHSHLHVQDAARAACVSRVFLRSWRRYSNLMLDDRTLGLTGKRYEEREISIIDKVDKILENHYSNGVKVKTLSLDLYAYKNIDASYLDRWLEISVKSGTEELYLMLQSVMGGNYYSFPCSVLSDKEAASSIQDLFLVSCIFYSTSTLGFLKRLKSLNLSMVHISEEGFGHFLSKSSALEQLVVYGCSGITCLRIPYTLQQLKILHIKTCEMMQVVEIDAPNLCTLRYSGGPLVQISARNSSQLKNVTFWFNDVSAPAILSYVRARLPYIAPNVECLILRSHKENFDTPVLSSKLIHLKKLEIGVLKSKEAFTPSYDAFSLVSFLDASPVLDSFTMWVEEDVFLETRVEQDVVMQDPVVGDDEAKYSRRKPGCCYNSLRQVTITSFSSAKSLVELTIHILESAPSLQRLILDTTHSHGTRVRCRASGGICGQCSDMSITALAEAHKAVEVAGRYIAGRVPKGVEFQVLEPCSRCHTGNQ</sequence>
<keyword evidence="2" id="KW-1185">Reference proteome</keyword>
<name>A0ACD5YYY1_AVESA</name>
<evidence type="ECO:0000313" key="1">
    <source>
        <dbReference type="EnsemblPlants" id="AVESA.00010b.r2.6AG1062530.1.CDS"/>
    </source>
</evidence>
<evidence type="ECO:0000313" key="2">
    <source>
        <dbReference type="Proteomes" id="UP001732700"/>
    </source>
</evidence>
<reference evidence="1" key="2">
    <citation type="submission" date="2025-09" db="UniProtKB">
        <authorList>
            <consortium name="EnsemblPlants"/>
        </authorList>
    </citation>
    <scope>IDENTIFICATION</scope>
</reference>
<proteinExistence type="predicted"/>
<organism evidence="1 2">
    <name type="scientific">Avena sativa</name>
    <name type="common">Oat</name>
    <dbReference type="NCBI Taxonomy" id="4498"/>
    <lineage>
        <taxon>Eukaryota</taxon>
        <taxon>Viridiplantae</taxon>
        <taxon>Streptophyta</taxon>
        <taxon>Embryophyta</taxon>
        <taxon>Tracheophyta</taxon>
        <taxon>Spermatophyta</taxon>
        <taxon>Magnoliopsida</taxon>
        <taxon>Liliopsida</taxon>
        <taxon>Poales</taxon>
        <taxon>Poaceae</taxon>
        <taxon>BOP clade</taxon>
        <taxon>Pooideae</taxon>
        <taxon>Poodae</taxon>
        <taxon>Poeae</taxon>
        <taxon>Poeae Chloroplast Group 1 (Aveneae type)</taxon>
        <taxon>Aveninae</taxon>
        <taxon>Avena</taxon>
    </lineage>
</organism>
<dbReference type="EnsemblPlants" id="AVESA.00010b.r2.6AG1062530.1">
    <property type="protein sequence ID" value="AVESA.00010b.r2.6AG1062530.1.CDS"/>
    <property type="gene ID" value="AVESA.00010b.r2.6AG1062530"/>
</dbReference>
<protein>
    <submittedName>
        <fullName evidence="1">Uncharacterized protein</fullName>
    </submittedName>
</protein>
<dbReference type="Proteomes" id="UP001732700">
    <property type="component" value="Chromosome 6A"/>
</dbReference>
<accession>A0ACD5YYY1</accession>
<reference evidence="1" key="1">
    <citation type="submission" date="2021-05" db="EMBL/GenBank/DDBJ databases">
        <authorList>
            <person name="Scholz U."/>
            <person name="Mascher M."/>
            <person name="Fiebig A."/>
        </authorList>
    </citation>
    <scope>NUCLEOTIDE SEQUENCE [LARGE SCALE GENOMIC DNA]</scope>
</reference>